<evidence type="ECO:0000313" key="1">
    <source>
        <dbReference type="EMBL" id="MBU3845133.1"/>
    </source>
</evidence>
<reference evidence="1" key="2">
    <citation type="submission" date="2021-04" db="EMBL/GenBank/DDBJ databases">
        <authorList>
            <person name="Gilroy R."/>
        </authorList>
    </citation>
    <scope>NUCLEOTIDE SEQUENCE</scope>
    <source>
        <strain evidence="1">378</strain>
    </source>
</reference>
<proteinExistence type="predicted"/>
<protein>
    <submittedName>
        <fullName evidence="1">Uncharacterized protein</fullName>
    </submittedName>
</protein>
<comment type="caution">
    <text evidence="1">The sequence shown here is derived from an EMBL/GenBank/DDBJ whole genome shotgun (WGS) entry which is preliminary data.</text>
</comment>
<gene>
    <name evidence="1" type="ORF">H9847_09795</name>
</gene>
<sequence>MLSDNIFDQLRGRLKALKERDDRQHISNLAVASKLGLTALKFLGRRARASLVEPHQLNIAFFLQEGVGDQCQEFQWVKAFIDHLVAQELEVCTILVTDKVDFVHEMTKDYPHITRLCELDDFCRHYWAHLSFYCFRCIDFQIHDEAALNKYAPQLLRDLKQAQPHVAAWRPFRTQEQYFKLMHLLELAHYNYFDLLGLNGLIPFDRHSPSFFSVDQDRVQQTRAKFGLEQPFIVVGSSVGFIPLPQEEQLTAEQKLQWRQKATRLIPVALAEEFIALLKQELPQYRLVQLGGKDAVPFAGVDLNLIAQTSFNEQPRNSLCVSVGMKAANMGSELLGSL</sequence>
<dbReference type="EMBL" id="JAHLFE010000201">
    <property type="protein sequence ID" value="MBU3845133.1"/>
    <property type="molecule type" value="Genomic_DNA"/>
</dbReference>
<organism evidence="1 2">
    <name type="scientific">Candidatus Anaerobiospirillum pullicola</name>
    <dbReference type="NCBI Taxonomy" id="2838451"/>
    <lineage>
        <taxon>Bacteria</taxon>
        <taxon>Pseudomonadati</taxon>
        <taxon>Pseudomonadota</taxon>
        <taxon>Gammaproteobacteria</taxon>
        <taxon>Aeromonadales</taxon>
        <taxon>Succinivibrionaceae</taxon>
        <taxon>Anaerobiospirillum</taxon>
    </lineage>
</organism>
<accession>A0A948TIC1</accession>
<evidence type="ECO:0000313" key="2">
    <source>
        <dbReference type="Proteomes" id="UP000733611"/>
    </source>
</evidence>
<reference evidence="1" key="1">
    <citation type="journal article" date="2021" name="PeerJ">
        <title>Extensive microbial diversity within the chicken gut microbiome revealed by metagenomics and culture.</title>
        <authorList>
            <person name="Gilroy R."/>
            <person name="Ravi A."/>
            <person name="Getino M."/>
            <person name="Pursley I."/>
            <person name="Horton D.L."/>
            <person name="Alikhan N.F."/>
            <person name="Baker D."/>
            <person name="Gharbi K."/>
            <person name="Hall N."/>
            <person name="Watson M."/>
            <person name="Adriaenssens E.M."/>
            <person name="Foster-Nyarko E."/>
            <person name="Jarju S."/>
            <person name="Secka A."/>
            <person name="Antonio M."/>
            <person name="Oren A."/>
            <person name="Chaudhuri R.R."/>
            <person name="La Ragione R."/>
            <person name="Hildebrand F."/>
            <person name="Pallen M.J."/>
        </authorList>
    </citation>
    <scope>NUCLEOTIDE SEQUENCE</scope>
    <source>
        <strain evidence="1">378</strain>
    </source>
</reference>
<dbReference type="Proteomes" id="UP000733611">
    <property type="component" value="Unassembled WGS sequence"/>
</dbReference>
<name>A0A948TIC1_9GAMM</name>
<dbReference type="AlphaFoldDB" id="A0A948TIC1"/>